<keyword evidence="2" id="KW-0732">Signal</keyword>
<dbReference type="GO" id="GO:0031410">
    <property type="term" value="C:cytoplasmic vesicle"/>
    <property type="evidence" value="ECO:0007669"/>
    <property type="project" value="TreeGrafter"/>
</dbReference>
<dbReference type="InterPro" id="IPR036116">
    <property type="entry name" value="FN3_sf"/>
</dbReference>
<dbReference type="PANTHER" id="PTHR46182">
    <property type="entry name" value="FI19480P1"/>
    <property type="match status" value="1"/>
</dbReference>
<feature type="region of interest" description="Disordered" evidence="1">
    <location>
        <begin position="24"/>
        <end position="64"/>
    </location>
</feature>
<proteinExistence type="predicted"/>
<dbReference type="PROSITE" id="PS51257">
    <property type="entry name" value="PROKAR_LIPOPROTEIN"/>
    <property type="match status" value="1"/>
</dbReference>
<dbReference type="GO" id="GO:0016020">
    <property type="term" value="C:membrane"/>
    <property type="evidence" value="ECO:0007669"/>
    <property type="project" value="TreeGrafter"/>
</dbReference>
<name>A0A9X3EF78_9GAMM</name>
<feature type="signal peptide" evidence="2">
    <location>
        <begin position="1"/>
        <end position="27"/>
    </location>
</feature>
<dbReference type="InterPro" id="IPR013783">
    <property type="entry name" value="Ig-like_fold"/>
</dbReference>
<protein>
    <submittedName>
        <fullName evidence="4">DUF1566 domain-containing protein</fullName>
    </submittedName>
</protein>
<dbReference type="InterPro" id="IPR011460">
    <property type="entry name" value="Lcl_C"/>
</dbReference>
<dbReference type="Pfam" id="PF22352">
    <property type="entry name" value="K319L-like_PKD"/>
    <property type="match status" value="2"/>
</dbReference>
<feature type="chain" id="PRO_5040942402" evidence="2">
    <location>
        <begin position="28"/>
        <end position="590"/>
    </location>
</feature>
<feature type="compositionally biased region" description="Acidic residues" evidence="1">
    <location>
        <begin position="41"/>
        <end position="51"/>
    </location>
</feature>
<dbReference type="Proteomes" id="UP001150830">
    <property type="component" value="Unassembled WGS sequence"/>
</dbReference>
<evidence type="ECO:0000259" key="3">
    <source>
        <dbReference type="Pfam" id="PF07603"/>
    </source>
</evidence>
<dbReference type="RefSeq" id="WP_283174657.1">
    <property type="nucleotide sequence ID" value="NZ_JAPNOA010000055.1"/>
</dbReference>
<dbReference type="PANTHER" id="PTHR46182:SF2">
    <property type="entry name" value="FI19480P1"/>
    <property type="match status" value="1"/>
</dbReference>
<accession>A0A9X3EF78</accession>
<dbReference type="InterPro" id="IPR003961">
    <property type="entry name" value="FN3_dom"/>
</dbReference>
<dbReference type="EMBL" id="JAPNOA010000055">
    <property type="protein sequence ID" value="MCY0966447.1"/>
    <property type="molecule type" value="Genomic_DNA"/>
</dbReference>
<dbReference type="CDD" id="cd00063">
    <property type="entry name" value="FN3"/>
    <property type="match status" value="1"/>
</dbReference>
<feature type="domain" description="Lcl C-terminal" evidence="3">
    <location>
        <begin position="430"/>
        <end position="585"/>
    </location>
</feature>
<keyword evidence="5" id="KW-1185">Reference proteome</keyword>
<dbReference type="Pfam" id="PF07603">
    <property type="entry name" value="Lcl_C"/>
    <property type="match status" value="1"/>
</dbReference>
<evidence type="ECO:0000313" key="5">
    <source>
        <dbReference type="Proteomes" id="UP001150830"/>
    </source>
</evidence>
<gene>
    <name evidence="4" type="ORF">OUO13_14760</name>
</gene>
<reference evidence="4" key="1">
    <citation type="submission" date="2022-11" db="EMBL/GenBank/DDBJ databases">
        <title>Parathalassolutuus dongxingensis gen. nov., sp. nov., a novel member of family Oceanospirillaceae isolated from a coastal shrimp pond in Guangxi, China.</title>
        <authorList>
            <person name="Chen H."/>
        </authorList>
    </citation>
    <scope>NUCLEOTIDE SEQUENCE</scope>
    <source>
        <strain evidence="4">G-43</strain>
    </source>
</reference>
<evidence type="ECO:0000313" key="4">
    <source>
        <dbReference type="EMBL" id="MCY0966447.1"/>
    </source>
</evidence>
<dbReference type="InterPro" id="IPR029865">
    <property type="entry name" value="KIAA0319-like"/>
</dbReference>
<feature type="compositionally biased region" description="Low complexity" evidence="1">
    <location>
        <begin position="31"/>
        <end position="40"/>
    </location>
</feature>
<dbReference type="AlphaFoldDB" id="A0A9X3EF78"/>
<dbReference type="Gene3D" id="2.60.40.10">
    <property type="entry name" value="Immunoglobulins"/>
    <property type="match status" value="3"/>
</dbReference>
<evidence type="ECO:0000256" key="1">
    <source>
        <dbReference type="SAM" id="MobiDB-lite"/>
    </source>
</evidence>
<sequence>MQIAGKRLWPWLVVALVLSGCGGTSSATPVSSGSDSGTDTGTDDSTDDDDTSSSTNVAPVANAGRDQSAVAGTTLYLPGSGLDSDGTIVSYEWQQLDGTAAVINNATAATTTVVLPDVTASEVLVFALTVTDNNGATDTDTVNITLYISEDSASNVKPVANAGSDQVATSGDTVTLTGSGSDYDGVVLSYAWQQVSGTSVTLTDKTSSTLVFAAPTVTSQETLVFALVVTDDGGATDADTVNVRVYPEMAAPANLAVTTSLAGFTLSWDAVTGADSYNVYYAAESFGSPVDVDNYASLVAGHMVTGVADNEYVLASPDSITTYYFAVTAVRDSDESDASSEVHATSVVTVTIGATGLLNDTGLDTCSNLSAGGNDCPESGYSGQDGDYGRDASALAGNLAKSGAGAAGFDFIKMDADGTILDATADDWSCVFDVHTGLVWEVKSASSSSAYSAASTFTWYSTDTSINGGNSGTSAASKSADAGSCSIGTDVICQTANYVSYVNEQELCGLTSWRLPTTRELSGIVNHGAEAPSIDDDYFPNTVYNKSYWTRETGASGAWSAWSVSFNTGTAATEAKSVARPVRLVAGEQE</sequence>
<evidence type="ECO:0000256" key="2">
    <source>
        <dbReference type="SAM" id="SignalP"/>
    </source>
</evidence>
<comment type="caution">
    <text evidence="4">The sequence shown here is derived from an EMBL/GenBank/DDBJ whole genome shotgun (WGS) entry which is preliminary data.</text>
</comment>
<dbReference type="SUPFAM" id="SSF49299">
    <property type="entry name" value="PKD domain"/>
    <property type="match status" value="2"/>
</dbReference>
<dbReference type="SUPFAM" id="SSF49265">
    <property type="entry name" value="Fibronectin type III"/>
    <property type="match status" value="1"/>
</dbReference>
<organism evidence="4 5">
    <name type="scientific">Parathalassolituus penaei</name>
    <dbReference type="NCBI Taxonomy" id="2997323"/>
    <lineage>
        <taxon>Bacteria</taxon>
        <taxon>Pseudomonadati</taxon>
        <taxon>Pseudomonadota</taxon>
        <taxon>Gammaproteobacteria</taxon>
        <taxon>Oceanospirillales</taxon>
        <taxon>Oceanospirillaceae</taxon>
        <taxon>Parathalassolituus</taxon>
    </lineage>
</organism>
<dbReference type="InterPro" id="IPR035986">
    <property type="entry name" value="PKD_dom_sf"/>
</dbReference>